<keyword evidence="3" id="KW-1185">Reference proteome</keyword>
<feature type="transmembrane region" description="Helical" evidence="1">
    <location>
        <begin position="36"/>
        <end position="55"/>
    </location>
</feature>
<sequence length="112" mass="12962">MDLFDPVYPSFFSRIDSTAYCRPYGAAGTGPIFRNLPLFGFLAGLVLFFFFFYVYQAQSAELNLVRDQAEFEKAQYSKIKADNIDCSTELRKANDQLQAYVPETERLRKEKM</sequence>
<evidence type="ECO:0000256" key="1">
    <source>
        <dbReference type="SAM" id="Phobius"/>
    </source>
</evidence>
<keyword evidence="1" id="KW-1133">Transmembrane helix</keyword>
<name>A0A183DUV5_9BILA</name>
<evidence type="ECO:0000313" key="3">
    <source>
        <dbReference type="Proteomes" id="UP000271098"/>
    </source>
</evidence>
<proteinExistence type="predicted"/>
<organism evidence="4">
    <name type="scientific">Gongylonema pulchrum</name>
    <dbReference type="NCBI Taxonomy" id="637853"/>
    <lineage>
        <taxon>Eukaryota</taxon>
        <taxon>Metazoa</taxon>
        <taxon>Ecdysozoa</taxon>
        <taxon>Nematoda</taxon>
        <taxon>Chromadorea</taxon>
        <taxon>Rhabditida</taxon>
        <taxon>Spirurina</taxon>
        <taxon>Spiruromorpha</taxon>
        <taxon>Spiruroidea</taxon>
        <taxon>Gongylonematidae</taxon>
        <taxon>Gongylonema</taxon>
    </lineage>
</organism>
<keyword evidence="1" id="KW-0472">Membrane</keyword>
<reference evidence="4" key="1">
    <citation type="submission" date="2016-06" db="UniProtKB">
        <authorList>
            <consortium name="WormBaseParasite"/>
        </authorList>
    </citation>
    <scope>IDENTIFICATION</scope>
</reference>
<evidence type="ECO:0000313" key="4">
    <source>
        <dbReference type="WBParaSite" id="GPUH_0001251001-mRNA-1"/>
    </source>
</evidence>
<evidence type="ECO:0000313" key="2">
    <source>
        <dbReference type="EMBL" id="VDN20552.1"/>
    </source>
</evidence>
<dbReference type="Proteomes" id="UP000271098">
    <property type="component" value="Unassembled WGS sequence"/>
</dbReference>
<keyword evidence="1" id="KW-0812">Transmembrane</keyword>
<dbReference type="AlphaFoldDB" id="A0A183DUV5"/>
<accession>A0A183DUV5</accession>
<gene>
    <name evidence="2" type="ORF">GPUH_LOCUS12496</name>
</gene>
<dbReference type="WBParaSite" id="GPUH_0001251001-mRNA-1">
    <property type="protein sequence ID" value="GPUH_0001251001-mRNA-1"/>
    <property type="gene ID" value="GPUH_0001251001"/>
</dbReference>
<reference evidence="2 3" key="2">
    <citation type="submission" date="2018-11" db="EMBL/GenBank/DDBJ databases">
        <authorList>
            <consortium name="Pathogen Informatics"/>
        </authorList>
    </citation>
    <scope>NUCLEOTIDE SEQUENCE [LARGE SCALE GENOMIC DNA]</scope>
</reference>
<dbReference type="EMBL" id="UYRT01079362">
    <property type="protein sequence ID" value="VDN20552.1"/>
    <property type="molecule type" value="Genomic_DNA"/>
</dbReference>
<protein>
    <submittedName>
        <fullName evidence="4">RIC3 domain-containing protein</fullName>
    </submittedName>
</protein>